<sequence length="498" mass="53203">MRALTKLSALATAAALTVAVAPAASAGAMAAPVATPVWGGCAGGAGVDPRQECTTLRVPLDYRAPGGQTISLAVSRIRTAKPELRRGVLLLIPGGPGSPGLNRPSAQVKRLPQEVLDRFDLVGFDPRGVGASSPVSCGLSKADLAFTRIKPWPAANGDITENAAWSRRIAAACARNGGEVLRHVSTRNEARDIDSIRRALGEEKLSYWGVSYGTYAGAVYAELFPERTDRVVLDSNDDPDPRRVARAWLANYSVGVEDRFPDFAAWAAARDGEYGFGRDQAAVRRTFLRLAERLDRQPVPWPGANPEELNGNVLRDTVLTALYSDAGFPMLAGLMRAAMAGGPLPAPNTPPESALQNIAASAAATLCNDVEWPSSVDWHRRQVARDRARYPLTAGMPVNMGPCAYWPYPVAEAPVRITSRGPSNVLLIQNLRDPSTPYSGAKKMRRAFGERARMVVVDSGGHGVYLANGNACGDRTVTAFLTEGVRPERDLLCEAAAK</sequence>
<feature type="domain" description="Peptidase S33 tripeptidyl aminopeptidase-like C-terminal" evidence="6">
    <location>
        <begin position="396"/>
        <end position="493"/>
    </location>
</feature>
<dbReference type="PANTHER" id="PTHR43248">
    <property type="entry name" value="2-SUCCINYL-6-HYDROXY-2,4-CYCLOHEXADIENE-1-CARBOXYLATE SYNTHASE"/>
    <property type="match status" value="1"/>
</dbReference>
<dbReference type="SUPFAM" id="SSF53474">
    <property type="entry name" value="alpha/beta-Hydrolases"/>
    <property type="match status" value="1"/>
</dbReference>
<dbReference type="Pfam" id="PF00561">
    <property type="entry name" value="Abhydrolase_1"/>
    <property type="match status" value="1"/>
</dbReference>
<organism evidence="7 8">
    <name type="scientific">Nonomuraea mangrovi</name>
    <dbReference type="NCBI Taxonomy" id="2316207"/>
    <lineage>
        <taxon>Bacteria</taxon>
        <taxon>Bacillati</taxon>
        <taxon>Actinomycetota</taxon>
        <taxon>Actinomycetes</taxon>
        <taxon>Streptosporangiales</taxon>
        <taxon>Streptosporangiaceae</taxon>
        <taxon>Nonomuraea</taxon>
    </lineage>
</organism>
<feature type="domain" description="AB hydrolase-1" evidence="5">
    <location>
        <begin position="88"/>
        <end position="269"/>
    </location>
</feature>
<evidence type="ECO:0000256" key="2">
    <source>
        <dbReference type="ARBA" id="ARBA00022729"/>
    </source>
</evidence>
<dbReference type="InterPro" id="IPR051601">
    <property type="entry name" value="Serine_prot/Carboxylest_S33"/>
</dbReference>
<proteinExistence type="inferred from homology"/>
<dbReference type="InterPro" id="IPR000073">
    <property type="entry name" value="AB_hydrolase_1"/>
</dbReference>
<gene>
    <name evidence="7" type="ORF">ACFSKW_53545</name>
</gene>
<dbReference type="InterPro" id="IPR029058">
    <property type="entry name" value="AB_hydrolase_fold"/>
</dbReference>
<feature type="chain" id="PRO_5045300522" evidence="4">
    <location>
        <begin position="31"/>
        <end position="498"/>
    </location>
</feature>
<evidence type="ECO:0000259" key="6">
    <source>
        <dbReference type="Pfam" id="PF08386"/>
    </source>
</evidence>
<feature type="signal peptide" evidence="4">
    <location>
        <begin position="1"/>
        <end position="30"/>
    </location>
</feature>
<evidence type="ECO:0000256" key="1">
    <source>
        <dbReference type="ARBA" id="ARBA00010088"/>
    </source>
</evidence>
<dbReference type="PANTHER" id="PTHR43248:SF29">
    <property type="entry name" value="TRIPEPTIDYL AMINOPEPTIDASE"/>
    <property type="match status" value="1"/>
</dbReference>
<dbReference type="Pfam" id="PF08386">
    <property type="entry name" value="Abhydrolase_4"/>
    <property type="match status" value="1"/>
</dbReference>
<dbReference type="InterPro" id="IPR013595">
    <property type="entry name" value="Pept_S33_TAP-like_C"/>
</dbReference>
<comment type="caution">
    <text evidence="7">The sequence shown here is derived from an EMBL/GenBank/DDBJ whole genome shotgun (WGS) entry which is preliminary data.</text>
</comment>
<keyword evidence="8" id="KW-1185">Reference proteome</keyword>
<keyword evidence="2 4" id="KW-0732">Signal</keyword>
<dbReference type="RefSeq" id="WP_379583401.1">
    <property type="nucleotide sequence ID" value="NZ_JBHUFV010000105.1"/>
</dbReference>
<comment type="similarity">
    <text evidence="1">Belongs to the peptidase S33 family.</text>
</comment>
<dbReference type="EMBL" id="JBHUFV010000105">
    <property type="protein sequence ID" value="MFD1940318.1"/>
    <property type="molecule type" value="Genomic_DNA"/>
</dbReference>
<protein>
    <submittedName>
        <fullName evidence="7">Alpha/beta hydrolase</fullName>
    </submittedName>
</protein>
<evidence type="ECO:0000259" key="5">
    <source>
        <dbReference type="Pfam" id="PF00561"/>
    </source>
</evidence>
<evidence type="ECO:0000313" key="8">
    <source>
        <dbReference type="Proteomes" id="UP001597368"/>
    </source>
</evidence>
<dbReference type="Gene3D" id="3.40.50.1820">
    <property type="entry name" value="alpha/beta hydrolase"/>
    <property type="match status" value="1"/>
</dbReference>
<reference evidence="8" key="1">
    <citation type="journal article" date="2019" name="Int. J. Syst. Evol. Microbiol.">
        <title>The Global Catalogue of Microorganisms (GCM) 10K type strain sequencing project: providing services to taxonomists for standard genome sequencing and annotation.</title>
        <authorList>
            <consortium name="The Broad Institute Genomics Platform"/>
            <consortium name="The Broad Institute Genome Sequencing Center for Infectious Disease"/>
            <person name="Wu L."/>
            <person name="Ma J."/>
        </authorList>
    </citation>
    <scope>NUCLEOTIDE SEQUENCE [LARGE SCALE GENOMIC DNA]</scope>
    <source>
        <strain evidence="8">ICMP 6774ER</strain>
    </source>
</reference>
<keyword evidence="3 7" id="KW-0378">Hydrolase</keyword>
<evidence type="ECO:0000256" key="3">
    <source>
        <dbReference type="ARBA" id="ARBA00022801"/>
    </source>
</evidence>
<dbReference type="Proteomes" id="UP001597368">
    <property type="component" value="Unassembled WGS sequence"/>
</dbReference>
<dbReference type="GO" id="GO:0016787">
    <property type="term" value="F:hydrolase activity"/>
    <property type="evidence" value="ECO:0007669"/>
    <property type="project" value="UniProtKB-KW"/>
</dbReference>
<accession>A0ABW4TG61</accession>
<evidence type="ECO:0000313" key="7">
    <source>
        <dbReference type="EMBL" id="MFD1940318.1"/>
    </source>
</evidence>
<evidence type="ECO:0000256" key="4">
    <source>
        <dbReference type="SAM" id="SignalP"/>
    </source>
</evidence>
<name>A0ABW4TG61_9ACTN</name>